<dbReference type="RefSeq" id="XP_012769262.1">
    <property type="nucleotide sequence ID" value="XM_012913808.1"/>
</dbReference>
<feature type="transmembrane region" description="Helical" evidence="1">
    <location>
        <begin position="139"/>
        <end position="160"/>
    </location>
</feature>
<name>A0A061D8N5_BABBI</name>
<evidence type="ECO:0000313" key="2">
    <source>
        <dbReference type="EMBL" id="CDR97076.1"/>
    </source>
</evidence>
<dbReference type="VEuPathDB" id="PiroplasmaDB:BBBOND_0309790"/>
<sequence length="243" mass="27506">MVSGPHVAASAASRGYDDAENYVTYSNTNGSGQHSASVSRQVLQGRSPGMFGIAVRRFSTTDGTSTPASWYYSVPESRSGYGSNTPLSDAPYEHEVILRSYFHGQLADVMRRSIWWTIMGLLMAELMQRNNAITTSRTVFNTSLLFASLFSDLIAEVCLIKRAWQSRPQSMTIRKLLCLTLLWRLAIWTILLPASYCFFSMFSHMWLQVLQTSICRCRAYFRGGAYWLLCWMAFKRPSPTLLI</sequence>
<dbReference type="AlphaFoldDB" id="A0A061D8N5"/>
<evidence type="ECO:0000313" key="3">
    <source>
        <dbReference type="Proteomes" id="UP000033188"/>
    </source>
</evidence>
<keyword evidence="3" id="KW-1185">Reference proteome</keyword>
<dbReference type="OrthoDB" id="342705at2759"/>
<keyword evidence="1" id="KW-0812">Transmembrane</keyword>
<accession>A0A061D8N5</accession>
<dbReference type="GeneID" id="24565617"/>
<evidence type="ECO:0000256" key="1">
    <source>
        <dbReference type="SAM" id="Phobius"/>
    </source>
</evidence>
<gene>
    <name evidence="2" type="ORF">BBBOND_0309790</name>
</gene>
<keyword evidence="1" id="KW-0472">Membrane</keyword>
<proteinExistence type="predicted"/>
<dbReference type="EMBL" id="LK391709">
    <property type="protein sequence ID" value="CDR97076.1"/>
    <property type="molecule type" value="Genomic_DNA"/>
</dbReference>
<organism evidence="2 3">
    <name type="scientific">Babesia bigemina</name>
    <dbReference type="NCBI Taxonomy" id="5866"/>
    <lineage>
        <taxon>Eukaryota</taxon>
        <taxon>Sar</taxon>
        <taxon>Alveolata</taxon>
        <taxon>Apicomplexa</taxon>
        <taxon>Aconoidasida</taxon>
        <taxon>Piroplasmida</taxon>
        <taxon>Babesiidae</taxon>
        <taxon>Babesia</taxon>
    </lineage>
</organism>
<dbReference type="KEGG" id="bbig:BBBOND_0309790"/>
<dbReference type="OMA" id="RIVIWIF"/>
<protein>
    <submittedName>
        <fullName evidence="2">Uncharacterized protein</fullName>
    </submittedName>
</protein>
<reference evidence="3" key="1">
    <citation type="journal article" date="2014" name="Nucleic Acids Res.">
        <title>The evolutionary dynamics of variant antigen genes in Babesia reveal a history of genomic innovation underlying host-parasite interaction.</title>
        <authorList>
            <person name="Jackson A.P."/>
            <person name="Otto T.D."/>
            <person name="Darby A."/>
            <person name="Ramaprasad A."/>
            <person name="Xia D."/>
            <person name="Echaide I.E."/>
            <person name="Farber M."/>
            <person name="Gahlot S."/>
            <person name="Gamble J."/>
            <person name="Gupta D."/>
            <person name="Gupta Y."/>
            <person name="Jackson L."/>
            <person name="Malandrin L."/>
            <person name="Malas T.B."/>
            <person name="Moussa E."/>
            <person name="Nair M."/>
            <person name="Reid A.J."/>
            <person name="Sanders M."/>
            <person name="Sharma J."/>
            <person name="Tracey A."/>
            <person name="Quail M.A."/>
            <person name="Weir W."/>
            <person name="Wastling J.M."/>
            <person name="Hall N."/>
            <person name="Willadsen P."/>
            <person name="Lingelbach K."/>
            <person name="Shiels B."/>
            <person name="Tait A."/>
            <person name="Berriman M."/>
            <person name="Allred D.R."/>
            <person name="Pain A."/>
        </authorList>
    </citation>
    <scope>NUCLEOTIDE SEQUENCE [LARGE SCALE GENOMIC DNA]</scope>
    <source>
        <strain evidence="3">Bond</strain>
    </source>
</reference>
<dbReference type="Proteomes" id="UP000033188">
    <property type="component" value="Chromosome 3"/>
</dbReference>
<keyword evidence="1" id="KW-1133">Transmembrane helix</keyword>
<feature type="transmembrane region" description="Helical" evidence="1">
    <location>
        <begin position="181"/>
        <end position="207"/>
    </location>
</feature>